<dbReference type="CDD" id="cd01949">
    <property type="entry name" value="GGDEF"/>
    <property type="match status" value="1"/>
</dbReference>
<dbReference type="SUPFAM" id="SSF55781">
    <property type="entry name" value="GAF domain-like"/>
    <property type="match status" value="1"/>
</dbReference>
<dbReference type="InterPro" id="IPR000160">
    <property type="entry name" value="GGDEF_dom"/>
</dbReference>
<dbReference type="NCBIfam" id="TIGR00229">
    <property type="entry name" value="sensory_box"/>
    <property type="match status" value="3"/>
</dbReference>
<evidence type="ECO:0000313" key="6">
    <source>
        <dbReference type="Proteomes" id="UP000629098"/>
    </source>
</evidence>
<dbReference type="InterPro" id="IPR003018">
    <property type="entry name" value="GAF"/>
</dbReference>
<dbReference type="PROSITE" id="PS50112">
    <property type="entry name" value="PAS"/>
    <property type="match status" value="3"/>
</dbReference>
<reference evidence="5" key="1">
    <citation type="submission" date="2020-09" db="EMBL/GenBank/DDBJ databases">
        <title>Iningainema tapete sp. nov. (Scytonemataceae, Cyanobacteria) from greenhouses in central Florida (USA) produces two types of nodularin with biosynthetic potential for microcystin-LR and anabaenopeptins.</title>
        <authorList>
            <person name="Berthold D.E."/>
            <person name="Lefler F.W."/>
            <person name="Huang I.-S."/>
            <person name="Abdulla H."/>
            <person name="Zimba P.V."/>
            <person name="Laughinghouse H.D. IV."/>
        </authorList>
    </citation>
    <scope>NUCLEOTIDE SEQUENCE</scope>
    <source>
        <strain evidence="5">BLCCT55</strain>
    </source>
</reference>
<dbReference type="Proteomes" id="UP000629098">
    <property type="component" value="Unassembled WGS sequence"/>
</dbReference>
<dbReference type="Pfam" id="PF00563">
    <property type="entry name" value="EAL"/>
    <property type="match status" value="1"/>
</dbReference>
<dbReference type="NCBIfam" id="TIGR00254">
    <property type="entry name" value="GGDEF"/>
    <property type="match status" value="1"/>
</dbReference>
<evidence type="ECO:0000313" key="5">
    <source>
        <dbReference type="EMBL" id="MBD2775322.1"/>
    </source>
</evidence>
<dbReference type="InterPro" id="IPR029787">
    <property type="entry name" value="Nucleotide_cyclase"/>
</dbReference>
<dbReference type="Gene3D" id="3.30.450.40">
    <property type="match status" value="1"/>
</dbReference>
<name>A0A8J7BY96_9CYAN</name>
<dbReference type="SMART" id="SM00052">
    <property type="entry name" value="EAL"/>
    <property type="match status" value="1"/>
</dbReference>
<dbReference type="EMBL" id="JACXAE010000078">
    <property type="protein sequence ID" value="MBD2775322.1"/>
    <property type="molecule type" value="Genomic_DNA"/>
</dbReference>
<dbReference type="InterPro" id="IPR000014">
    <property type="entry name" value="PAS"/>
</dbReference>
<dbReference type="CDD" id="cd01948">
    <property type="entry name" value="EAL"/>
    <property type="match status" value="1"/>
</dbReference>
<protein>
    <submittedName>
        <fullName evidence="5">EAL domain-containing protein</fullName>
    </submittedName>
</protein>
<feature type="domain" description="PAS" evidence="1">
    <location>
        <begin position="468"/>
        <end position="541"/>
    </location>
</feature>
<dbReference type="Pfam" id="PF13185">
    <property type="entry name" value="GAF_2"/>
    <property type="match status" value="1"/>
</dbReference>
<dbReference type="Pfam" id="PF13426">
    <property type="entry name" value="PAS_9"/>
    <property type="match status" value="1"/>
</dbReference>
<dbReference type="InterPro" id="IPR001633">
    <property type="entry name" value="EAL_dom"/>
</dbReference>
<dbReference type="SMART" id="SM00065">
    <property type="entry name" value="GAF"/>
    <property type="match status" value="1"/>
</dbReference>
<sequence length="1028" mass="115276">MNTIIGKNLTKQFTESKDSTAEALKQRLLQRNSQMNTFLKALTASRNYVDKMLISIVDALFVTTPSGNIITVNQATIDLFEYDQEELINQPISMLIDDRNFLLQSQQHNPLSNNKFLQDYEVVCQTKSGKKLIVAFSGSVIQTEIKGLENFVYIGRDITQRKRTEQLQKVEHTTTRILASSTTLESATTRILSAICSSLKWEIGEFWTVDQQANVLRINYSWYTPEGNFSEFKLVSQQIAFSPGVGLPGRVWASGEPAWINDVVHDWNFLRKESAAINNLHGAFGFPIFCGNEIKGVMTFFSCEIQAVQSDLLTMMTLIGSQIGQFILRCQVEAALRESEERFQAFMNNTPAVAFMKDAEGRYVYINNTLEDNFNIKLANLLGKTDFYFLPEATAKQLRENDKNVLSTGKTVEFVETTPLPDGSLKYWLSFKFPFKDREGRQLVGGMAVDITERITLEQALLDEKELAKELAFVTLQSIGDAVITTDASGQITYLNPVAEELLGWNITDVEGMPVGEIFRVLNETTREPVENPVEKALGSGSIVALAKDSILITRNGNEVAIDDSVAPIRAKDGKIVGAVMVFQDVSHTRNMARQLSWQASHDALTGLFNRREFENRLDGALDSAKTHEQQHALLYLDLDRFKIVNDTCGHIAGDELLCQIITLFPSLVRSTDTIARLGGDEFGILLEDCPLEPALRIANKLLQSIQQFRFVWQEKTFKIGVSIGLVLLNADMHSTKDALSAADTACYLAKNKGRNRVHIYQADDSELAQTQGEIQWVSRITQALEENRFCLYYQPIVSTKPTQPNLKYYEILLRLIDDKNNVVSPMAFIPAAERYNLMQAIDRWVISTLFTNLRQQRGEELAACVEQDGNYNCLYAVNLSGASINDEQFTDFLREQLTLHQIPAGIICFEITETFAIANLGKAATMIRSLKELGCRFALDDFGSGMSSFSYLKNLPVDYLKIDGSFVKHIVEEPIDLAMVEAINQIGHVMGIQTIAEFVENQDILEKITSIGVDFAQGEGIAKPHPF</sequence>
<dbReference type="SMART" id="SM00267">
    <property type="entry name" value="GGDEF"/>
    <property type="match status" value="1"/>
</dbReference>
<dbReference type="CDD" id="cd00130">
    <property type="entry name" value="PAS"/>
    <property type="match status" value="3"/>
</dbReference>
<dbReference type="InterPro" id="IPR043128">
    <property type="entry name" value="Rev_trsase/Diguanyl_cyclase"/>
</dbReference>
<dbReference type="PROSITE" id="PS50887">
    <property type="entry name" value="GGDEF"/>
    <property type="match status" value="1"/>
</dbReference>
<feature type="domain" description="GGDEF" evidence="4">
    <location>
        <begin position="630"/>
        <end position="763"/>
    </location>
</feature>
<dbReference type="SUPFAM" id="SSF55073">
    <property type="entry name" value="Nucleotide cyclase"/>
    <property type="match status" value="1"/>
</dbReference>
<dbReference type="SMART" id="SM00091">
    <property type="entry name" value="PAS"/>
    <property type="match status" value="3"/>
</dbReference>
<keyword evidence="6" id="KW-1185">Reference proteome</keyword>
<evidence type="ECO:0000259" key="4">
    <source>
        <dbReference type="PROSITE" id="PS50887"/>
    </source>
</evidence>
<dbReference type="InterPro" id="IPR000700">
    <property type="entry name" value="PAS-assoc_C"/>
</dbReference>
<dbReference type="PROSITE" id="PS50883">
    <property type="entry name" value="EAL"/>
    <property type="match status" value="1"/>
</dbReference>
<dbReference type="PANTHER" id="PTHR44757">
    <property type="entry name" value="DIGUANYLATE CYCLASE DGCP"/>
    <property type="match status" value="1"/>
</dbReference>
<dbReference type="Pfam" id="PF00990">
    <property type="entry name" value="GGDEF"/>
    <property type="match status" value="1"/>
</dbReference>
<dbReference type="RefSeq" id="WP_190833561.1">
    <property type="nucleotide sequence ID" value="NZ_CAWPPI010000078.1"/>
</dbReference>
<feature type="domain" description="PAC" evidence="2">
    <location>
        <begin position="118"/>
        <end position="170"/>
    </location>
</feature>
<dbReference type="Gene3D" id="3.30.450.20">
    <property type="entry name" value="PAS domain"/>
    <property type="match status" value="3"/>
</dbReference>
<dbReference type="Gene3D" id="3.20.20.450">
    <property type="entry name" value="EAL domain"/>
    <property type="match status" value="1"/>
</dbReference>
<feature type="domain" description="PAC" evidence="2">
    <location>
        <begin position="410"/>
        <end position="463"/>
    </location>
</feature>
<evidence type="ECO:0000259" key="3">
    <source>
        <dbReference type="PROSITE" id="PS50883"/>
    </source>
</evidence>
<gene>
    <name evidence="5" type="ORF">ICL16_25490</name>
</gene>
<dbReference type="PANTHER" id="PTHR44757:SF4">
    <property type="entry name" value="DIGUANYLATE CYCLASE DGCE-RELATED"/>
    <property type="match status" value="1"/>
</dbReference>
<dbReference type="AlphaFoldDB" id="A0A8J7BY96"/>
<comment type="caution">
    <text evidence="5">The sequence shown here is derived from an EMBL/GenBank/DDBJ whole genome shotgun (WGS) entry which is preliminary data.</text>
</comment>
<accession>A0A8J7BY96</accession>
<dbReference type="SUPFAM" id="SSF55785">
    <property type="entry name" value="PYP-like sensor domain (PAS domain)"/>
    <property type="match status" value="3"/>
</dbReference>
<feature type="domain" description="PAS" evidence="1">
    <location>
        <begin position="339"/>
        <end position="409"/>
    </location>
</feature>
<dbReference type="InterPro" id="IPR001610">
    <property type="entry name" value="PAC"/>
</dbReference>
<evidence type="ECO:0000259" key="1">
    <source>
        <dbReference type="PROSITE" id="PS50112"/>
    </source>
</evidence>
<evidence type="ECO:0000259" key="2">
    <source>
        <dbReference type="PROSITE" id="PS50113"/>
    </source>
</evidence>
<dbReference type="Gene3D" id="3.30.70.270">
    <property type="match status" value="1"/>
</dbReference>
<dbReference type="SUPFAM" id="SSF141868">
    <property type="entry name" value="EAL domain-like"/>
    <property type="match status" value="1"/>
</dbReference>
<dbReference type="InterPro" id="IPR035965">
    <property type="entry name" value="PAS-like_dom_sf"/>
</dbReference>
<feature type="domain" description="PAS" evidence="1">
    <location>
        <begin position="45"/>
        <end position="114"/>
    </location>
</feature>
<dbReference type="InterPro" id="IPR029016">
    <property type="entry name" value="GAF-like_dom_sf"/>
</dbReference>
<dbReference type="InterPro" id="IPR035919">
    <property type="entry name" value="EAL_sf"/>
</dbReference>
<proteinExistence type="predicted"/>
<dbReference type="InterPro" id="IPR013656">
    <property type="entry name" value="PAS_4"/>
</dbReference>
<dbReference type="SMART" id="SM00086">
    <property type="entry name" value="PAC"/>
    <property type="match status" value="3"/>
</dbReference>
<feature type="domain" description="PAC" evidence="2">
    <location>
        <begin position="546"/>
        <end position="598"/>
    </location>
</feature>
<dbReference type="Pfam" id="PF08448">
    <property type="entry name" value="PAS_4"/>
    <property type="match status" value="2"/>
</dbReference>
<dbReference type="InterPro" id="IPR052155">
    <property type="entry name" value="Biofilm_reg_signaling"/>
</dbReference>
<organism evidence="5 6">
    <name type="scientific">Iningainema tapete BLCC-T55</name>
    <dbReference type="NCBI Taxonomy" id="2748662"/>
    <lineage>
        <taxon>Bacteria</taxon>
        <taxon>Bacillati</taxon>
        <taxon>Cyanobacteriota</taxon>
        <taxon>Cyanophyceae</taxon>
        <taxon>Nostocales</taxon>
        <taxon>Scytonemataceae</taxon>
        <taxon>Iningainema tapete</taxon>
    </lineage>
</organism>
<feature type="domain" description="EAL" evidence="3">
    <location>
        <begin position="774"/>
        <end position="1028"/>
    </location>
</feature>
<dbReference type="FunFam" id="3.30.70.270:FF:000001">
    <property type="entry name" value="Diguanylate cyclase domain protein"/>
    <property type="match status" value="1"/>
</dbReference>
<dbReference type="PROSITE" id="PS50113">
    <property type="entry name" value="PAC"/>
    <property type="match status" value="3"/>
</dbReference>